<dbReference type="EMBL" id="CAIJEO010000010">
    <property type="protein sequence ID" value="CAD0099123.1"/>
    <property type="molecule type" value="Genomic_DNA"/>
</dbReference>
<name>A0A9N8K596_9PEZI</name>
<comment type="caution">
    <text evidence="2">The sequence shown here is derived from an EMBL/GenBank/DDBJ whole genome shotgun (WGS) entry which is preliminary data.</text>
</comment>
<reference evidence="2" key="1">
    <citation type="submission" date="2020-06" db="EMBL/GenBank/DDBJ databases">
        <authorList>
            <person name="Onetto C."/>
        </authorList>
    </citation>
    <scope>NUCLEOTIDE SEQUENCE</scope>
</reference>
<protein>
    <submittedName>
        <fullName evidence="2">Uncharacterized protein</fullName>
    </submittedName>
</protein>
<dbReference type="Proteomes" id="UP000714618">
    <property type="component" value="Unassembled WGS sequence"/>
</dbReference>
<evidence type="ECO:0000313" key="2">
    <source>
        <dbReference type="EMBL" id="CAD0099123.1"/>
    </source>
</evidence>
<evidence type="ECO:0000313" key="3">
    <source>
        <dbReference type="Proteomes" id="UP000714618"/>
    </source>
</evidence>
<keyword evidence="3" id="KW-1185">Reference proteome</keyword>
<evidence type="ECO:0000256" key="1">
    <source>
        <dbReference type="SAM" id="MobiDB-lite"/>
    </source>
</evidence>
<proteinExistence type="predicted"/>
<feature type="region of interest" description="Disordered" evidence="1">
    <location>
        <begin position="110"/>
        <end position="132"/>
    </location>
</feature>
<organism evidence="2 3">
    <name type="scientific">Aureobasidium mustum</name>
    <dbReference type="NCBI Taxonomy" id="2773714"/>
    <lineage>
        <taxon>Eukaryota</taxon>
        <taxon>Fungi</taxon>
        <taxon>Dikarya</taxon>
        <taxon>Ascomycota</taxon>
        <taxon>Pezizomycotina</taxon>
        <taxon>Dothideomycetes</taxon>
        <taxon>Dothideomycetidae</taxon>
        <taxon>Dothideales</taxon>
        <taxon>Saccotheciaceae</taxon>
        <taxon>Aureobasidium</taxon>
    </lineage>
</organism>
<dbReference type="OrthoDB" id="10479373at2759"/>
<sequence>MARLTDKERELMIARKKIGYEELIVVKTNDDVEMRDVEVEEVRMGDEDEVAAQVTVLSQLSISAAKKAPQAPRRILQATGPRGRGKFRFQSNNYTASDEVHQRVRLYDPDKMADDRRGGGGYNNRKRRFNRGMRPEETPSIVELTCCFVYR</sequence>
<dbReference type="AlphaFoldDB" id="A0A9N8K596"/>
<accession>A0A9N8K596</accession>
<gene>
    <name evidence="2" type="ORF">AWRI4233_LOCUS7947</name>
</gene>